<proteinExistence type="predicted"/>
<name>A0A073JU44_9BACI</name>
<evidence type="ECO:0000313" key="1">
    <source>
        <dbReference type="EMBL" id="KEK18564.1"/>
    </source>
</evidence>
<reference evidence="1 2" key="1">
    <citation type="submission" date="2014-06" db="EMBL/GenBank/DDBJ databases">
        <title>Draft genome sequence of Bacillus manliponensis JCM 15802 (MCCC 1A00708).</title>
        <authorList>
            <person name="Lai Q."/>
            <person name="Liu Y."/>
            <person name="Shao Z."/>
        </authorList>
    </citation>
    <scope>NUCLEOTIDE SEQUENCE [LARGE SCALE GENOMIC DNA]</scope>
    <source>
        <strain evidence="1 2">JCM 15802</strain>
    </source>
</reference>
<dbReference type="Proteomes" id="UP000027822">
    <property type="component" value="Unassembled WGS sequence"/>
</dbReference>
<gene>
    <name evidence="1" type="ORF">BAMA_04665</name>
</gene>
<dbReference type="AlphaFoldDB" id="A0A073JU44"/>
<comment type="caution">
    <text evidence="1">The sequence shown here is derived from an EMBL/GenBank/DDBJ whole genome shotgun (WGS) entry which is preliminary data.</text>
</comment>
<dbReference type="RefSeq" id="WP_034640614.1">
    <property type="nucleotide sequence ID" value="NZ_CBCSJC010000014.1"/>
</dbReference>
<dbReference type="OrthoDB" id="1737154at2"/>
<sequence>MDTLAIAQMDEQLADCITVYCMAALKGRGKENFDEITGAFWRFNYRKDPLIFFSLSLFESPQERNILLKKYFDIHLDPIEDPVSSYHEHIIKTIAKLELPMVFIDRYDMPYDNICYQKFHENHYVLIQGYDVIKDEYHIVDFFTTPSFATVKRPILEKSMRDSFCKEHPMIIGRLGKIQHHFDDNVLSEIVQQNITHMTSDIFLSSGIAGINSLYSDIQNRDSYLDDYIKVINIFSKLKHMGTYRQQHADFINRHFSQPILKQAFNELDIKWKLVANYLLKANLTKKERLIENSLDHLQEIIKMETDILPLYKNLVKGVHQL</sequence>
<dbReference type="EMBL" id="JOTN01000013">
    <property type="protein sequence ID" value="KEK18564.1"/>
    <property type="molecule type" value="Genomic_DNA"/>
</dbReference>
<dbReference type="STRING" id="574376.BAMA_04665"/>
<evidence type="ECO:0000313" key="2">
    <source>
        <dbReference type="Proteomes" id="UP000027822"/>
    </source>
</evidence>
<evidence type="ECO:0008006" key="3">
    <source>
        <dbReference type="Google" id="ProtNLM"/>
    </source>
</evidence>
<organism evidence="1 2">
    <name type="scientific">Bacillus manliponensis</name>
    <dbReference type="NCBI Taxonomy" id="574376"/>
    <lineage>
        <taxon>Bacteria</taxon>
        <taxon>Bacillati</taxon>
        <taxon>Bacillota</taxon>
        <taxon>Bacilli</taxon>
        <taxon>Bacillales</taxon>
        <taxon>Bacillaceae</taxon>
        <taxon>Bacillus</taxon>
        <taxon>Bacillus cereus group</taxon>
    </lineage>
</organism>
<protein>
    <recommendedName>
        <fullName evidence="3">Butirosin biosynthesis protein H N-terminal domain-containing protein</fullName>
    </recommendedName>
</protein>
<keyword evidence="2" id="KW-1185">Reference proteome</keyword>
<accession>A0A073JU44</accession>